<dbReference type="GO" id="GO:0006412">
    <property type="term" value="P:translation"/>
    <property type="evidence" value="ECO:0007669"/>
    <property type="project" value="UniProtKB-UniRule"/>
</dbReference>
<dbReference type="NCBIfam" id="TIGR00029">
    <property type="entry name" value="S20"/>
    <property type="match status" value="1"/>
</dbReference>
<evidence type="ECO:0000256" key="4">
    <source>
        <dbReference type="ARBA" id="ARBA00022884"/>
    </source>
</evidence>
<accession>A0A0B5FE48</accession>
<feature type="region of interest" description="Disordered" evidence="9">
    <location>
        <begin position="1"/>
        <end position="23"/>
    </location>
</feature>
<comment type="function">
    <text evidence="1 8">Binds directly to 16S ribosomal RNA.</text>
</comment>
<dbReference type="GO" id="GO:0005829">
    <property type="term" value="C:cytosol"/>
    <property type="evidence" value="ECO:0007669"/>
    <property type="project" value="TreeGrafter"/>
</dbReference>
<sequence>MANHKSALKRIRQSEKRTARNRHIRSTMRNLVKQVREAAGKKDGETAKNALDRAVPFINKAASKGVIHKATASRKISRLTKLVNELA</sequence>
<dbReference type="Gene3D" id="1.20.58.110">
    <property type="entry name" value="Ribosomal protein S20"/>
    <property type="match status" value="1"/>
</dbReference>
<dbReference type="PANTHER" id="PTHR33398:SF1">
    <property type="entry name" value="SMALL RIBOSOMAL SUBUNIT PROTEIN BS20C"/>
    <property type="match status" value="1"/>
</dbReference>
<proteinExistence type="inferred from homology"/>
<dbReference type="RefSeq" id="WP_040200055.1">
    <property type="nucleotide sequence ID" value="NZ_CP010311.1"/>
</dbReference>
<dbReference type="SUPFAM" id="SSF46992">
    <property type="entry name" value="Ribosomal protein S20"/>
    <property type="match status" value="1"/>
</dbReference>
<dbReference type="OrthoDB" id="9807974at2"/>
<dbReference type="HOGENOM" id="CLU_160655_3_1_7"/>
<feature type="compositionally biased region" description="Basic residues" evidence="9">
    <location>
        <begin position="1"/>
        <end position="11"/>
    </location>
</feature>
<name>A0A0B5FE48_9BACT</name>
<evidence type="ECO:0000256" key="9">
    <source>
        <dbReference type="SAM" id="MobiDB-lite"/>
    </source>
</evidence>
<dbReference type="InterPro" id="IPR036510">
    <property type="entry name" value="Ribosomal_bS20_sf"/>
</dbReference>
<dbReference type="HAMAP" id="MF_00500">
    <property type="entry name" value="Ribosomal_bS20"/>
    <property type="match status" value="1"/>
</dbReference>
<dbReference type="GO" id="GO:0015935">
    <property type="term" value="C:small ribosomal subunit"/>
    <property type="evidence" value="ECO:0007669"/>
    <property type="project" value="TreeGrafter"/>
</dbReference>
<evidence type="ECO:0000256" key="5">
    <source>
        <dbReference type="ARBA" id="ARBA00022980"/>
    </source>
</evidence>
<dbReference type="GO" id="GO:0070181">
    <property type="term" value="F:small ribosomal subunit rRNA binding"/>
    <property type="evidence" value="ECO:0007669"/>
    <property type="project" value="TreeGrafter"/>
</dbReference>
<keyword evidence="4 8" id="KW-0694">RNA-binding</keyword>
<evidence type="ECO:0000256" key="6">
    <source>
        <dbReference type="ARBA" id="ARBA00023274"/>
    </source>
</evidence>
<evidence type="ECO:0000256" key="3">
    <source>
        <dbReference type="ARBA" id="ARBA00022730"/>
    </source>
</evidence>
<evidence type="ECO:0000313" key="11">
    <source>
        <dbReference type="Proteomes" id="UP000035036"/>
    </source>
</evidence>
<evidence type="ECO:0000256" key="2">
    <source>
        <dbReference type="ARBA" id="ARBA00007634"/>
    </source>
</evidence>
<keyword evidence="11" id="KW-1185">Reference proteome</keyword>
<dbReference type="Proteomes" id="UP000035036">
    <property type="component" value="Chromosome"/>
</dbReference>
<dbReference type="PANTHER" id="PTHR33398">
    <property type="entry name" value="30S RIBOSOMAL PROTEIN S20"/>
    <property type="match status" value="1"/>
</dbReference>
<keyword evidence="5 8" id="KW-0689">Ribosomal protein</keyword>
<dbReference type="FunFam" id="1.20.58.110:FF:000001">
    <property type="entry name" value="30S ribosomal protein S20"/>
    <property type="match status" value="1"/>
</dbReference>
<keyword evidence="3 8" id="KW-0699">rRNA-binding</keyword>
<reference evidence="10 11" key="1">
    <citation type="journal article" date="2015" name="Genome Announc.">
        <title>Genomes of Geoalkalibacter ferrihydriticus Z-0531T and Geoalkalibacter subterraneus Red1T, Two Haloalkaliphilic Metal-Reducing Deltaproteobacteria.</title>
        <authorList>
            <person name="Badalamenti J.P."/>
            <person name="Krajmalnik-Brown R."/>
            <person name="Torres C.I."/>
            <person name="Bond D.R."/>
        </authorList>
    </citation>
    <scope>NUCLEOTIDE SEQUENCE [LARGE SCALE GENOMIC DNA]</scope>
    <source>
        <strain evidence="10 11">Red1</strain>
    </source>
</reference>
<dbReference type="GO" id="GO:0003735">
    <property type="term" value="F:structural constituent of ribosome"/>
    <property type="evidence" value="ECO:0007669"/>
    <property type="project" value="InterPro"/>
</dbReference>
<keyword evidence="6 8" id="KW-0687">Ribonucleoprotein</keyword>
<evidence type="ECO:0000256" key="7">
    <source>
        <dbReference type="ARBA" id="ARBA00035136"/>
    </source>
</evidence>
<protein>
    <recommendedName>
        <fullName evidence="7 8">Small ribosomal subunit protein bS20</fullName>
    </recommendedName>
</protein>
<dbReference type="STRING" id="483547.GSUB_07615"/>
<evidence type="ECO:0000313" key="10">
    <source>
        <dbReference type="EMBL" id="AJF06437.1"/>
    </source>
</evidence>
<comment type="similarity">
    <text evidence="2 8">Belongs to the bacterial ribosomal protein bS20 family.</text>
</comment>
<gene>
    <name evidence="8" type="primary">rpsT</name>
    <name evidence="10" type="ORF">GSUB_07615</name>
</gene>
<dbReference type="AlphaFoldDB" id="A0A0B5FE48"/>
<dbReference type="InterPro" id="IPR002583">
    <property type="entry name" value="Ribosomal_bS20"/>
</dbReference>
<dbReference type="KEGG" id="gsb:GSUB_07615"/>
<dbReference type="EMBL" id="CP010311">
    <property type="protein sequence ID" value="AJF06437.1"/>
    <property type="molecule type" value="Genomic_DNA"/>
</dbReference>
<organism evidence="10 11">
    <name type="scientific">Geoalkalibacter subterraneus</name>
    <dbReference type="NCBI Taxonomy" id="483547"/>
    <lineage>
        <taxon>Bacteria</taxon>
        <taxon>Pseudomonadati</taxon>
        <taxon>Thermodesulfobacteriota</taxon>
        <taxon>Desulfuromonadia</taxon>
        <taxon>Desulfuromonadales</taxon>
        <taxon>Geoalkalibacteraceae</taxon>
        <taxon>Geoalkalibacter</taxon>
    </lineage>
</organism>
<dbReference type="Pfam" id="PF01649">
    <property type="entry name" value="Ribosomal_S20p"/>
    <property type="match status" value="1"/>
</dbReference>
<evidence type="ECO:0000256" key="1">
    <source>
        <dbReference type="ARBA" id="ARBA00003134"/>
    </source>
</evidence>
<evidence type="ECO:0000256" key="8">
    <source>
        <dbReference type="HAMAP-Rule" id="MF_00500"/>
    </source>
</evidence>